<evidence type="ECO:0000313" key="2">
    <source>
        <dbReference type="EMBL" id="EHU43176.1"/>
    </source>
</evidence>
<dbReference type="InterPro" id="IPR012337">
    <property type="entry name" value="RNaseH-like_sf"/>
</dbReference>
<dbReference type="SUPFAM" id="SSF46689">
    <property type="entry name" value="Homeodomain-like"/>
    <property type="match status" value="1"/>
</dbReference>
<reference evidence="2 3" key="1">
    <citation type="journal article" date="2012" name="J. Bacteriol.">
        <title>Draft Genome Sequences of the Diarrheagenic Escherichia coli Collection.</title>
        <authorList>
            <person name="Hazen T.H."/>
            <person name="Sahl J.W."/>
            <person name="Redman J.C."/>
            <person name="Morris C.R."/>
            <person name="Daugherty S.C."/>
            <person name="Chibucos M.C."/>
            <person name="Sengamalay N.A."/>
            <person name="Fraser-Liggett C.M."/>
            <person name="Steinsland H."/>
            <person name="Whittam T.S."/>
            <person name="Whittam B."/>
            <person name="Manning S.D."/>
            <person name="Rasko D.A."/>
        </authorList>
    </citation>
    <scope>NUCLEOTIDE SEQUENCE [LARGE SCALE GENOMIC DNA]</scope>
    <source>
        <strain evidence="2 3">DEC2D</strain>
    </source>
</reference>
<dbReference type="Proteomes" id="UP000005272">
    <property type="component" value="Unassembled WGS sequence"/>
</dbReference>
<dbReference type="PROSITE" id="PS50994">
    <property type="entry name" value="INTEGRASE"/>
    <property type="match status" value="1"/>
</dbReference>
<accession>A0A828U5U6</accession>
<sequence>MQMQHLMVGYPKYYQTADYALRLSVMADIATMRMKALHFWDKHGISAASEAFGVSCRTLYWWRQLLNKEGPEGLIPHSKAPLVRRKKHWHPDVLKEIRRLRTELPNLGKEQIFVRLKPWCEQRYLACPSVSTIGRMIAAAHDKMRMIPVRLGSRGKALLVKKRSAKPRRPKHYRPVKTGELIGMDAIELRMGELRRYVITMIDECSNYALALAVPSLNSDIVNHFFSRAARLFPVGISQIITDNGKEFLGNFDKTLQEAAIKHLWTYPYTPKMNAICERFNRTLREQFIEFNEILLFEDLALFNQKLAEYLVLYNSKRPHKALALMTPVEYILKENKNCNMWWTHTMSCLLAKKRLTSELLRFERRPQVDRNIAWGFCPSGTSRMLNARQPQAPNAILYLLIFPAMFTFKCRNAARKIKTPHHF</sequence>
<organism evidence="2 3">
    <name type="scientific">Escherichia coli DEC2D</name>
    <dbReference type="NCBI Taxonomy" id="868141"/>
    <lineage>
        <taxon>Bacteria</taxon>
        <taxon>Pseudomonadati</taxon>
        <taxon>Pseudomonadota</taxon>
        <taxon>Gammaproteobacteria</taxon>
        <taxon>Enterobacterales</taxon>
        <taxon>Enterobacteriaceae</taxon>
        <taxon>Escherichia</taxon>
    </lineage>
</organism>
<dbReference type="Gene3D" id="3.30.420.10">
    <property type="entry name" value="Ribonuclease H-like superfamily/Ribonuclease H"/>
    <property type="match status" value="1"/>
</dbReference>
<dbReference type="PANTHER" id="PTHR47515:SF2">
    <property type="entry name" value="INTEGRASE CORE DOMAIN PROTEIN"/>
    <property type="match status" value="1"/>
</dbReference>
<dbReference type="SUPFAM" id="SSF53098">
    <property type="entry name" value="Ribonuclease H-like"/>
    <property type="match status" value="1"/>
</dbReference>
<dbReference type="PANTHER" id="PTHR47515">
    <property type="entry name" value="LOW CALCIUM RESPONSE LOCUS PROTEIN T"/>
    <property type="match status" value="1"/>
</dbReference>
<dbReference type="InterPro" id="IPR036397">
    <property type="entry name" value="RNaseH_sf"/>
</dbReference>
<dbReference type="AlphaFoldDB" id="A0A828U5U6"/>
<dbReference type="Pfam" id="PF13683">
    <property type="entry name" value="rve_3"/>
    <property type="match status" value="1"/>
</dbReference>
<gene>
    <name evidence="2" type="ORF">ECDEC2D_3264</name>
</gene>
<dbReference type="InterPro" id="IPR009057">
    <property type="entry name" value="Homeodomain-like_sf"/>
</dbReference>
<comment type="caution">
    <text evidence="2">The sequence shown here is derived from an EMBL/GenBank/DDBJ whole genome shotgun (WGS) entry which is preliminary data.</text>
</comment>
<evidence type="ECO:0000313" key="3">
    <source>
        <dbReference type="Proteomes" id="UP000005272"/>
    </source>
</evidence>
<dbReference type="InterPro" id="IPR055247">
    <property type="entry name" value="InsJ-like_HTH"/>
</dbReference>
<protein>
    <submittedName>
        <fullName evidence="2">Integrase core domain protein</fullName>
    </submittedName>
</protein>
<proteinExistence type="predicted"/>
<evidence type="ECO:0000259" key="1">
    <source>
        <dbReference type="PROSITE" id="PS50994"/>
    </source>
</evidence>
<dbReference type="EMBL" id="AIFC01000027">
    <property type="protein sequence ID" value="EHU43176.1"/>
    <property type="molecule type" value="Genomic_DNA"/>
</dbReference>
<dbReference type="Pfam" id="PF13518">
    <property type="entry name" value="HTH_28"/>
    <property type="match status" value="1"/>
</dbReference>
<feature type="domain" description="Integrase catalytic" evidence="1">
    <location>
        <begin position="171"/>
        <end position="336"/>
    </location>
</feature>
<dbReference type="InterPro" id="IPR001584">
    <property type="entry name" value="Integrase_cat-core"/>
</dbReference>
<name>A0A828U5U6_ECOLX</name>
<dbReference type="GO" id="GO:0015074">
    <property type="term" value="P:DNA integration"/>
    <property type="evidence" value="ECO:0007669"/>
    <property type="project" value="InterPro"/>
</dbReference>
<dbReference type="GO" id="GO:0003676">
    <property type="term" value="F:nucleic acid binding"/>
    <property type="evidence" value="ECO:0007669"/>
    <property type="project" value="InterPro"/>
</dbReference>